<proteinExistence type="predicted"/>
<dbReference type="EMBL" id="NBNE01000458">
    <property type="protein sequence ID" value="OWZ19315.1"/>
    <property type="molecule type" value="Genomic_DNA"/>
</dbReference>
<evidence type="ECO:0008006" key="4">
    <source>
        <dbReference type="Google" id="ProtNLM"/>
    </source>
</evidence>
<dbReference type="Proteomes" id="UP000198211">
    <property type="component" value="Unassembled WGS sequence"/>
</dbReference>
<feature type="compositionally biased region" description="Basic residues" evidence="1">
    <location>
        <begin position="156"/>
        <end position="169"/>
    </location>
</feature>
<feature type="region of interest" description="Disordered" evidence="1">
    <location>
        <begin position="149"/>
        <end position="169"/>
    </location>
</feature>
<reference evidence="3" key="1">
    <citation type="submission" date="2017-03" db="EMBL/GenBank/DDBJ databases">
        <title>Phytopthora megakarya and P. palmivora, two closely related causual agents of cacao black pod achieved similar genome size and gene model numbers by different mechanisms.</title>
        <authorList>
            <person name="Ali S."/>
            <person name="Shao J."/>
            <person name="Larry D.J."/>
            <person name="Kronmiller B."/>
            <person name="Shen D."/>
            <person name="Strem M.D."/>
            <person name="Melnick R.L."/>
            <person name="Guiltinan M.J."/>
            <person name="Tyler B.M."/>
            <person name="Meinhardt L.W."/>
            <person name="Bailey B.A."/>
        </authorList>
    </citation>
    <scope>NUCLEOTIDE SEQUENCE [LARGE SCALE GENOMIC DNA]</scope>
    <source>
        <strain evidence="3">zdho120</strain>
    </source>
</reference>
<feature type="non-terminal residue" evidence="2">
    <location>
        <position position="169"/>
    </location>
</feature>
<gene>
    <name evidence="2" type="ORF">PHMEG_0006464</name>
</gene>
<accession>A0A225WNR7</accession>
<sequence length="169" mass="18996">MNALCLSSSKSPWRLVNTDRFYTSVKLALELLNATTARERAVACPSREEPPPAPATPTTAVISGHYPEENPDMRNNTQGLKHRQRSCKVCAIYKSKPSKFPSTSVQSVPSGIDVLCNVARSRAKTCFAIWHEDWNNGNDIPSLLLQDHKMRDRPRASHPGKKRRRRTES</sequence>
<evidence type="ECO:0000256" key="1">
    <source>
        <dbReference type="SAM" id="MobiDB-lite"/>
    </source>
</evidence>
<organism evidence="2 3">
    <name type="scientific">Phytophthora megakarya</name>
    <dbReference type="NCBI Taxonomy" id="4795"/>
    <lineage>
        <taxon>Eukaryota</taxon>
        <taxon>Sar</taxon>
        <taxon>Stramenopiles</taxon>
        <taxon>Oomycota</taxon>
        <taxon>Peronosporomycetes</taxon>
        <taxon>Peronosporales</taxon>
        <taxon>Peronosporaceae</taxon>
        <taxon>Phytophthora</taxon>
    </lineage>
</organism>
<evidence type="ECO:0000313" key="2">
    <source>
        <dbReference type="EMBL" id="OWZ19315.1"/>
    </source>
</evidence>
<dbReference type="OrthoDB" id="129125at2759"/>
<evidence type="ECO:0000313" key="3">
    <source>
        <dbReference type="Proteomes" id="UP000198211"/>
    </source>
</evidence>
<comment type="caution">
    <text evidence="2">The sequence shown here is derived from an EMBL/GenBank/DDBJ whole genome shotgun (WGS) entry which is preliminary data.</text>
</comment>
<protein>
    <recommendedName>
        <fullName evidence="4">PiggyBac transposable element-derived protein domain-containing protein</fullName>
    </recommendedName>
</protein>
<keyword evidence="3" id="KW-1185">Reference proteome</keyword>
<name>A0A225WNR7_9STRA</name>
<dbReference type="AlphaFoldDB" id="A0A225WNR7"/>